<dbReference type="InterPro" id="IPR004681">
    <property type="entry name" value="TRAP_DctM"/>
</dbReference>
<comment type="caution">
    <text evidence="9">The sequence shown here is derived from an EMBL/GenBank/DDBJ whole genome shotgun (WGS) entry which is preliminary data.</text>
</comment>
<feature type="domain" description="TRAP C4-dicarboxylate transport system permease DctM subunit" evidence="8">
    <location>
        <begin position="12"/>
        <end position="421"/>
    </location>
</feature>
<evidence type="ECO:0000256" key="1">
    <source>
        <dbReference type="ARBA" id="ARBA00004429"/>
    </source>
</evidence>
<keyword evidence="10" id="KW-1185">Reference proteome</keyword>
<protein>
    <recommendedName>
        <fullName evidence="7">TRAP transporter large permease protein</fullName>
    </recommendedName>
</protein>
<feature type="transmembrane region" description="Helical" evidence="7">
    <location>
        <begin position="6"/>
        <end position="39"/>
    </location>
</feature>
<dbReference type="GO" id="GO:0022857">
    <property type="term" value="F:transmembrane transporter activity"/>
    <property type="evidence" value="ECO:0007669"/>
    <property type="project" value="UniProtKB-UniRule"/>
</dbReference>
<feature type="transmembrane region" description="Helical" evidence="7">
    <location>
        <begin position="360"/>
        <end position="381"/>
    </location>
</feature>
<evidence type="ECO:0000256" key="4">
    <source>
        <dbReference type="ARBA" id="ARBA00022692"/>
    </source>
</evidence>
<keyword evidence="5 7" id="KW-1133">Transmembrane helix</keyword>
<sequence length="435" mass="46478">MDFTELAIALLLILFLLLGSGVWVALSLVGVAMVCIALFTGRPIGASMYSTLWTSSTSWTLTALPLFIWMGEILYRTRLSESLFRGLSPWLSWLPGRLMHTNVIGCTLFAAVSGSSAATLTTVGKMSMPELKKRGYSDFMSVGTLAGASTLGLMIPPSLTMIVYGVITNQSIPQLFIAGILPGLILAALFMGYVVAWGILKKPKIDKEPAMTMKQRLYESRLLIPVALLILTVIGSMYSGLATATEAAALGVVGALLLAAIQRSLTFPSLVESLLGAAKTSCMIALILAGASFLTLAMGFTGLPRGLAEWVGSFDLSPIMLLIALMFVYIVLGCFLDGISAVVLTMAVVTPMLNQAGIDLIWFGIFVLVMVEMAQITPPVGFNLFVMKGLTNHSLGFIAKAAAPLFLIMAFMALLLIAFPGLVTFLPSYMNEARM</sequence>
<dbReference type="PANTHER" id="PTHR33362:SF5">
    <property type="entry name" value="C4-DICARBOXYLATE TRAP TRANSPORTER LARGE PERMEASE PROTEIN DCTM"/>
    <property type="match status" value="1"/>
</dbReference>
<dbReference type="NCBIfam" id="TIGR00786">
    <property type="entry name" value="dctM"/>
    <property type="match status" value="1"/>
</dbReference>
<feature type="transmembrane region" description="Helical" evidence="7">
    <location>
        <begin position="319"/>
        <end position="348"/>
    </location>
</feature>
<name>A0A2A2F1C9_9GAMM</name>
<feature type="transmembrane region" description="Helical" evidence="7">
    <location>
        <begin position="401"/>
        <end position="426"/>
    </location>
</feature>
<keyword evidence="2" id="KW-1003">Cell membrane</keyword>
<accession>A0A2A2F1C9</accession>
<evidence type="ECO:0000313" key="10">
    <source>
        <dbReference type="Proteomes" id="UP000217771"/>
    </source>
</evidence>
<comment type="similarity">
    <text evidence="7">Belongs to the TRAP transporter large permease family.</text>
</comment>
<feature type="transmembrane region" description="Helical" evidence="7">
    <location>
        <begin position="51"/>
        <end position="70"/>
    </location>
</feature>
<dbReference type="RefSeq" id="WP_095620120.1">
    <property type="nucleotide sequence ID" value="NZ_NSKB01000002.1"/>
</dbReference>
<feature type="transmembrane region" description="Helical" evidence="7">
    <location>
        <begin position="247"/>
        <end position="265"/>
    </location>
</feature>
<organism evidence="9 10">
    <name type="scientific">Halomonas salipaludis</name>
    <dbReference type="NCBI Taxonomy" id="2032625"/>
    <lineage>
        <taxon>Bacteria</taxon>
        <taxon>Pseudomonadati</taxon>
        <taxon>Pseudomonadota</taxon>
        <taxon>Gammaproteobacteria</taxon>
        <taxon>Oceanospirillales</taxon>
        <taxon>Halomonadaceae</taxon>
        <taxon>Halomonas</taxon>
    </lineage>
</organism>
<proteinExistence type="inferred from homology"/>
<evidence type="ECO:0000259" key="8">
    <source>
        <dbReference type="Pfam" id="PF06808"/>
    </source>
</evidence>
<feature type="transmembrane region" description="Helical" evidence="7">
    <location>
        <begin position="135"/>
        <end position="155"/>
    </location>
</feature>
<dbReference type="PANTHER" id="PTHR33362">
    <property type="entry name" value="SIALIC ACID TRAP TRANSPORTER PERMEASE PROTEIN SIAT-RELATED"/>
    <property type="match status" value="1"/>
</dbReference>
<comment type="subunit">
    <text evidence="7">The complex comprises the extracytoplasmic solute receptor protein and the two transmembrane proteins.</text>
</comment>
<dbReference type="PIRSF" id="PIRSF006066">
    <property type="entry name" value="HI0050"/>
    <property type="match status" value="1"/>
</dbReference>
<evidence type="ECO:0000256" key="7">
    <source>
        <dbReference type="RuleBase" id="RU369079"/>
    </source>
</evidence>
<evidence type="ECO:0000256" key="2">
    <source>
        <dbReference type="ARBA" id="ARBA00022475"/>
    </source>
</evidence>
<reference evidence="9 10" key="1">
    <citation type="submission" date="2017-08" db="EMBL/GenBank/DDBJ databases">
        <title>Halomonas alkalisoli sp. nov., isolated from saline alkaline soil.</title>
        <authorList>
            <person name="Wang D."/>
            <person name="Zhang G."/>
        </authorList>
    </citation>
    <scope>NUCLEOTIDE SEQUENCE [LARGE SCALE GENOMIC DNA]</scope>
    <source>
        <strain evidence="9 10">WRN001</strain>
    </source>
</reference>
<evidence type="ECO:0000313" key="9">
    <source>
        <dbReference type="EMBL" id="PAU78447.1"/>
    </source>
</evidence>
<dbReference type="AlphaFoldDB" id="A0A2A2F1C9"/>
<gene>
    <name evidence="9" type="ORF">CK498_07025</name>
</gene>
<evidence type="ECO:0000256" key="6">
    <source>
        <dbReference type="ARBA" id="ARBA00023136"/>
    </source>
</evidence>
<dbReference type="InterPro" id="IPR010656">
    <property type="entry name" value="DctM"/>
</dbReference>
<comment type="subcellular location">
    <subcellularLocation>
        <location evidence="1 7">Cell inner membrane</location>
        <topology evidence="1 7">Multi-pass membrane protein</topology>
    </subcellularLocation>
</comment>
<comment type="function">
    <text evidence="7">Part of the tripartite ATP-independent periplasmic (TRAP) transport system.</text>
</comment>
<dbReference type="Proteomes" id="UP000217771">
    <property type="component" value="Unassembled WGS sequence"/>
</dbReference>
<keyword evidence="7" id="KW-0813">Transport</keyword>
<feature type="transmembrane region" description="Helical" evidence="7">
    <location>
        <begin position="175"/>
        <end position="200"/>
    </location>
</feature>
<feature type="transmembrane region" description="Helical" evidence="7">
    <location>
        <begin position="277"/>
        <end position="299"/>
    </location>
</feature>
<dbReference type="Pfam" id="PF06808">
    <property type="entry name" value="DctM"/>
    <property type="match status" value="1"/>
</dbReference>
<feature type="transmembrane region" description="Helical" evidence="7">
    <location>
        <begin position="221"/>
        <end position="241"/>
    </location>
</feature>
<feature type="transmembrane region" description="Helical" evidence="7">
    <location>
        <begin position="99"/>
        <end position="123"/>
    </location>
</feature>
<dbReference type="EMBL" id="NSKB01000002">
    <property type="protein sequence ID" value="PAU78447.1"/>
    <property type="molecule type" value="Genomic_DNA"/>
</dbReference>
<evidence type="ECO:0000256" key="5">
    <source>
        <dbReference type="ARBA" id="ARBA00022989"/>
    </source>
</evidence>
<dbReference type="OrthoDB" id="9796052at2"/>
<keyword evidence="3 7" id="KW-0997">Cell inner membrane</keyword>
<keyword evidence="4 7" id="KW-0812">Transmembrane</keyword>
<keyword evidence="6 7" id="KW-0472">Membrane</keyword>
<evidence type="ECO:0000256" key="3">
    <source>
        <dbReference type="ARBA" id="ARBA00022519"/>
    </source>
</evidence>
<dbReference type="GO" id="GO:0005886">
    <property type="term" value="C:plasma membrane"/>
    <property type="evidence" value="ECO:0007669"/>
    <property type="project" value="UniProtKB-SubCell"/>
</dbReference>